<reference evidence="2 3" key="1">
    <citation type="submission" date="2024-01" db="EMBL/GenBank/DDBJ databases">
        <title>Genome analysis.</title>
        <authorList>
            <person name="Zhang K."/>
        </authorList>
    </citation>
    <scope>NUCLEOTIDE SEQUENCE [LARGE SCALE GENOMIC DNA]</scope>
    <source>
        <strain evidence="2 3">CGMCC 4.1753</strain>
    </source>
</reference>
<dbReference type="SUPFAM" id="SSF55073">
    <property type="entry name" value="Nucleotide cyclase"/>
    <property type="match status" value="1"/>
</dbReference>
<accession>A0ABU6M0Y3</accession>
<organism evidence="2 3">
    <name type="scientific">Streptomyces violaceochromogenes</name>
    <dbReference type="NCBI Taxonomy" id="67377"/>
    <lineage>
        <taxon>Bacteria</taxon>
        <taxon>Bacillati</taxon>
        <taxon>Actinomycetota</taxon>
        <taxon>Actinomycetes</taxon>
        <taxon>Kitasatosporales</taxon>
        <taxon>Streptomycetaceae</taxon>
        <taxon>Streptomyces</taxon>
    </lineage>
</organism>
<comment type="caution">
    <text evidence="2">The sequence shown here is derived from an EMBL/GenBank/DDBJ whole genome shotgun (WGS) entry which is preliminary data.</text>
</comment>
<protein>
    <recommendedName>
        <fullName evidence="4">Guanylate cyclase domain-containing protein</fullName>
    </recommendedName>
</protein>
<sequence length="224" mass="23835">MYRVLGGAMERAGLAVTDTVSEDRGDGVLMLIQSSVSPVVIAGPFVRELDEGLGEYAQEVNEDHTVRLRMALHQGLATDDEHGWSGDAVNTTCRIVDAQPLRDVLAAAPSARMAFAVSDELHRAVIRHGHRGIDPAAYVPFDLTTKHGETISTWITVPGYPAPPGLPAPAAEPPCDHETLPDAAERQSTAADRPSVVQHAQTVQGDQVAGSKSVTVHNTGNVRL</sequence>
<feature type="compositionally biased region" description="Polar residues" evidence="1">
    <location>
        <begin position="198"/>
        <end position="224"/>
    </location>
</feature>
<evidence type="ECO:0000313" key="3">
    <source>
        <dbReference type="Proteomes" id="UP001353952"/>
    </source>
</evidence>
<evidence type="ECO:0000313" key="2">
    <source>
        <dbReference type="EMBL" id="MEC7055444.1"/>
    </source>
</evidence>
<feature type="compositionally biased region" description="Basic and acidic residues" evidence="1">
    <location>
        <begin position="174"/>
        <end position="185"/>
    </location>
</feature>
<keyword evidence="3" id="KW-1185">Reference proteome</keyword>
<proteinExistence type="predicted"/>
<evidence type="ECO:0008006" key="4">
    <source>
        <dbReference type="Google" id="ProtNLM"/>
    </source>
</evidence>
<dbReference type="InterPro" id="IPR029787">
    <property type="entry name" value="Nucleotide_cyclase"/>
</dbReference>
<name>A0ABU6M0Y3_9ACTN</name>
<dbReference type="Gene3D" id="3.30.70.1230">
    <property type="entry name" value="Nucleotide cyclase"/>
    <property type="match status" value="1"/>
</dbReference>
<dbReference type="RefSeq" id="WP_191846691.1">
    <property type="nucleotide sequence ID" value="NZ_BMUO01000004.1"/>
</dbReference>
<feature type="compositionally biased region" description="Pro residues" evidence="1">
    <location>
        <begin position="163"/>
        <end position="172"/>
    </location>
</feature>
<evidence type="ECO:0000256" key="1">
    <source>
        <dbReference type="SAM" id="MobiDB-lite"/>
    </source>
</evidence>
<dbReference type="EMBL" id="JAYXNZ010000002">
    <property type="protein sequence ID" value="MEC7055444.1"/>
    <property type="molecule type" value="Genomic_DNA"/>
</dbReference>
<gene>
    <name evidence="2" type="ORF">RFN57_24630</name>
</gene>
<dbReference type="Proteomes" id="UP001353952">
    <property type="component" value="Unassembled WGS sequence"/>
</dbReference>
<feature type="region of interest" description="Disordered" evidence="1">
    <location>
        <begin position="163"/>
        <end position="224"/>
    </location>
</feature>